<reference evidence="3" key="1">
    <citation type="submission" date="2022-12" db="EMBL/GenBank/DDBJ databases">
        <title>Draft genome sequence of the thermophilic strain Brevibacillus thermoruber HT42, isolated from Los Humeros, Puebla, Mexico, with biotechnological potential.</title>
        <authorList>
            <person name="Lara Sanchez J."/>
            <person name="Solis Palacios R."/>
            <person name="Bustos Baena A.S."/>
            <person name="Ruz Baez A.E."/>
            <person name="Espinosa Luna G."/>
            <person name="Oliart Ros R.M."/>
        </authorList>
    </citation>
    <scope>NUCLEOTIDE SEQUENCE</scope>
    <source>
        <strain evidence="3">HT42</strain>
    </source>
</reference>
<evidence type="ECO:0000313" key="4">
    <source>
        <dbReference type="Proteomes" id="UP001151071"/>
    </source>
</evidence>
<proteinExistence type="predicted"/>
<dbReference type="PROSITE" id="PS51257">
    <property type="entry name" value="PROKAR_LIPOPROTEIN"/>
    <property type="match status" value="1"/>
</dbReference>
<keyword evidence="4" id="KW-1185">Reference proteome</keyword>
<gene>
    <name evidence="3" type="ORF">O3V59_00905</name>
</gene>
<keyword evidence="1" id="KW-0175">Coiled coil</keyword>
<evidence type="ECO:0000256" key="2">
    <source>
        <dbReference type="SAM" id="Phobius"/>
    </source>
</evidence>
<organism evidence="3 4">
    <name type="scientific">Brevibacillus thermoruber</name>
    <dbReference type="NCBI Taxonomy" id="33942"/>
    <lineage>
        <taxon>Bacteria</taxon>
        <taxon>Bacillati</taxon>
        <taxon>Bacillota</taxon>
        <taxon>Bacilli</taxon>
        <taxon>Bacillales</taxon>
        <taxon>Paenibacillaceae</taxon>
        <taxon>Brevibacillus</taxon>
    </lineage>
</organism>
<feature type="transmembrane region" description="Helical" evidence="2">
    <location>
        <begin position="12"/>
        <end position="31"/>
    </location>
</feature>
<evidence type="ECO:0000256" key="1">
    <source>
        <dbReference type="SAM" id="Coils"/>
    </source>
</evidence>
<evidence type="ECO:0000313" key="3">
    <source>
        <dbReference type="EMBL" id="MDA5106909.1"/>
    </source>
</evidence>
<dbReference type="AlphaFoldDB" id="A0A9X3Z1T8"/>
<accession>A0A9X3Z1T8</accession>
<feature type="coiled-coil region" evidence="1">
    <location>
        <begin position="31"/>
        <end position="65"/>
    </location>
</feature>
<dbReference type="Proteomes" id="UP001151071">
    <property type="component" value="Unassembled WGS sequence"/>
</dbReference>
<keyword evidence="2" id="KW-1133">Transmembrane helix</keyword>
<name>A0A9X3Z1T8_9BACL</name>
<keyword evidence="2" id="KW-0812">Transmembrane</keyword>
<dbReference type="RefSeq" id="WP_271139267.1">
    <property type="nucleotide sequence ID" value="NZ_JAPYYP010000001.1"/>
</dbReference>
<dbReference type="EMBL" id="JAPYYP010000001">
    <property type="protein sequence ID" value="MDA5106909.1"/>
    <property type="molecule type" value="Genomic_DNA"/>
</dbReference>
<keyword evidence="2" id="KW-0472">Membrane</keyword>
<protein>
    <submittedName>
        <fullName evidence="3">Uncharacterized protein</fullName>
    </submittedName>
</protein>
<sequence length="305" mass="34799">MNKRLTKSEFLVAYMIIITLACFVGGFFFGARYMKAAIEEQQAAAAEAQKQAQEQEKMLREQKLYSEQDFIRFHYAVYAPLLELKQAHFDKMADWSRMDKQQRTDSLNQLAETAKETIKQLEKPVPLATAPLLIQSQSIFRDGVRAYLDSMEQLLSDQNSNALGPDEIASRLTLSQNSWLKGQELVYQALAAWESSYVTKQPMPKAPPMTVSIVQWKQYPFHYRTYLAAAALTHHQKWTAYNPEDLTARLDMLVSSNEWQSLGIRDVDAAIRLLTATGAVHGGDFKQLQIKLYPAVKTPELPIFR</sequence>
<comment type="caution">
    <text evidence="3">The sequence shown here is derived from an EMBL/GenBank/DDBJ whole genome shotgun (WGS) entry which is preliminary data.</text>
</comment>